<dbReference type="OrthoDB" id="1681647at2"/>
<evidence type="ECO:0000313" key="1">
    <source>
        <dbReference type="EMBL" id="TCS81362.1"/>
    </source>
</evidence>
<sequence>MAEPSLLGVGVINDYTHPGTAGGAISQVDSTGTVNAGVVTQINSGNTFNGHDPRILGFFNTSDSQKPPRALVADYNYQAASTYGVFTPRRNVSTWGNPENISTSTDWHTNNPYSIVTNGNDMYIMGYDQNTIVKINTTNYTYTNTFYTYTPLTGKTGHGVDMDKITIGNTDYIVALFSNDDGSYGNYGDSQLVILDFSGKTISTCNLNANANSLNINITGNTPHAYITSYGGPQNAGGNNGSPYTSKLQIVDLTPPSTVIQTIGPKTTPVDAGDYIDVALVGSYAYVLTANYNDDFSQYTYMLVKVSQANLLNGTFDGNSSYTATVDSGATWLLAYDGTVLWFVAGKQVYTIDTSVAISSSALTLRANANDHSSDSQGLGISGAYGQLNTASVVIPYSATAGVSRAAARSAVSGGHTKFAKVMLPREVLEKLGRA</sequence>
<dbReference type="EMBL" id="SMAA01000002">
    <property type="protein sequence ID" value="TCS81362.1"/>
    <property type="molecule type" value="Genomic_DNA"/>
</dbReference>
<protein>
    <submittedName>
        <fullName evidence="1">Uncharacterized protein</fullName>
    </submittedName>
</protein>
<name>A0A4V2USG7_9FIRM</name>
<reference evidence="1 2" key="1">
    <citation type="submission" date="2019-03" db="EMBL/GenBank/DDBJ databases">
        <title>Genomic Encyclopedia of Type Strains, Phase IV (KMG-IV): sequencing the most valuable type-strain genomes for metagenomic binning, comparative biology and taxonomic classification.</title>
        <authorList>
            <person name="Goeker M."/>
        </authorList>
    </citation>
    <scope>NUCLEOTIDE SEQUENCE [LARGE SCALE GENOMIC DNA]</scope>
    <source>
        <strain evidence="1 2">DSM 20467</strain>
    </source>
</reference>
<dbReference type="RefSeq" id="WP_132547188.1">
    <property type="nucleotide sequence ID" value="NZ_SMAA01000002.1"/>
</dbReference>
<dbReference type="AlphaFoldDB" id="A0A4V2USG7"/>
<keyword evidence="2" id="KW-1185">Reference proteome</keyword>
<comment type="caution">
    <text evidence="1">The sequence shown here is derived from an EMBL/GenBank/DDBJ whole genome shotgun (WGS) entry which is preliminary data.</text>
</comment>
<evidence type="ECO:0000313" key="2">
    <source>
        <dbReference type="Proteomes" id="UP000295188"/>
    </source>
</evidence>
<accession>A0A4V2USG7</accession>
<dbReference type="Proteomes" id="UP000295188">
    <property type="component" value="Unassembled WGS sequence"/>
</dbReference>
<gene>
    <name evidence="1" type="ORF">EDC37_10258</name>
</gene>
<organism evidence="1 2">
    <name type="scientific">Pectinatus cerevisiiphilus</name>
    <dbReference type="NCBI Taxonomy" id="86956"/>
    <lineage>
        <taxon>Bacteria</taxon>
        <taxon>Bacillati</taxon>
        <taxon>Bacillota</taxon>
        <taxon>Negativicutes</taxon>
        <taxon>Selenomonadales</taxon>
        <taxon>Selenomonadaceae</taxon>
        <taxon>Pectinatus</taxon>
    </lineage>
</organism>
<proteinExistence type="predicted"/>